<reference evidence="3 4" key="1">
    <citation type="submission" date="2020-08" db="EMBL/GenBank/DDBJ databases">
        <title>Genomic Encyclopedia of Type Strains, Phase IV (KMG-IV): sequencing the most valuable type-strain genomes for metagenomic binning, comparative biology and taxonomic classification.</title>
        <authorList>
            <person name="Goeker M."/>
        </authorList>
    </citation>
    <scope>NUCLEOTIDE SEQUENCE [LARGE SCALE GENOMIC DNA]</scope>
    <source>
        <strain evidence="3 4">DSM 12252</strain>
    </source>
</reference>
<gene>
    <name evidence="3" type="ORF">HNQ65_000935</name>
</gene>
<comment type="caution">
    <text evidence="3">The sequence shown here is derived from an EMBL/GenBank/DDBJ whole genome shotgun (WGS) entry which is preliminary data.</text>
</comment>
<dbReference type="InterPro" id="IPR027417">
    <property type="entry name" value="P-loop_NTPase"/>
</dbReference>
<keyword evidence="4" id="KW-1185">Reference proteome</keyword>
<dbReference type="EMBL" id="JACHIG010000001">
    <property type="protein sequence ID" value="MBB5031381.1"/>
    <property type="molecule type" value="Genomic_DNA"/>
</dbReference>
<feature type="region of interest" description="Disordered" evidence="1">
    <location>
        <begin position="1"/>
        <end position="26"/>
    </location>
</feature>
<organism evidence="3 4">
    <name type="scientific">Prosthecobacter vanneervenii</name>
    <dbReference type="NCBI Taxonomy" id="48466"/>
    <lineage>
        <taxon>Bacteria</taxon>
        <taxon>Pseudomonadati</taxon>
        <taxon>Verrucomicrobiota</taxon>
        <taxon>Verrucomicrobiia</taxon>
        <taxon>Verrucomicrobiales</taxon>
        <taxon>Verrucomicrobiaceae</taxon>
        <taxon>Prosthecobacter</taxon>
    </lineage>
</organism>
<evidence type="ECO:0000313" key="4">
    <source>
        <dbReference type="Proteomes" id="UP000590740"/>
    </source>
</evidence>
<proteinExistence type="predicted"/>
<dbReference type="AlphaFoldDB" id="A0A7W7Y833"/>
<name>A0A7W7Y833_9BACT</name>
<feature type="domain" description="NadR/Ttd14 AAA" evidence="2">
    <location>
        <begin position="15"/>
        <end position="172"/>
    </location>
</feature>
<dbReference type="Gene3D" id="3.40.50.300">
    <property type="entry name" value="P-loop containing nucleotide triphosphate hydrolases"/>
    <property type="match status" value="1"/>
</dbReference>
<dbReference type="Proteomes" id="UP000590740">
    <property type="component" value="Unassembled WGS sequence"/>
</dbReference>
<dbReference type="SUPFAM" id="SSF52540">
    <property type="entry name" value="P-loop containing nucleoside triphosphate hydrolases"/>
    <property type="match status" value="1"/>
</dbReference>
<sequence length="211" mass="23380">MTRSKSKHDSNGHCRIVLTGGPGGGKTTAGDLFRREMGEEVVMVPEAATMVFSGGFPRVSQTEAIHAAQRAIYHVQIHLEEAVMAQHPEQILLCDRGTVDGAAYWPSGPEGFFEDIGSTLERELARYDAVIFFESAAVGHMSIEGGNPIRNESLEQAVKLDRKLRDLWSQHPKFMLVPHNPSFFKKISFGLAVLDGMVSELGCQEKRKKKR</sequence>
<dbReference type="PANTHER" id="PTHR34932">
    <property type="entry name" value="TRPL TRANSLOCATION DEFECT PROTEIN 14"/>
    <property type="match status" value="1"/>
</dbReference>
<dbReference type="GO" id="GO:0070300">
    <property type="term" value="F:phosphatidic acid binding"/>
    <property type="evidence" value="ECO:0007669"/>
    <property type="project" value="TreeGrafter"/>
</dbReference>
<evidence type="ECO:0000313" key="3">
    <source>
        <dbReference type="EMBL" id="MBB5031381.1"/>
    </source>
</evidence>
<dbReference type="GO" id="GO:0035091">
    <property type="term" value="F:phosphatidylinositol binding"/>
    <property type="evidence" value="ECO:0007669"/>
    <property type="project" value="TreeGrafter"/>
</dbReference>
<dbReference type="Pfam" id="PF13521">
    <property type="entry name" value="AAA_28"/>
    <property type="match status" value="1"/>
</dbReference>
<dbReference type="RefSeq" id="WP_184338309.1">
    <property type="nucleotide sequence ID" value="NZ_JACHIG010000001.1"/>
</dbReference>
<dbReference type="InterPro" id="IPR038727">
    <property type="entry name" value="NadR/Ttd14_AAA_dom"/>
</dbReference>
<dbReference type="PANTHER" id="PTHR34932:SF1">
    <property type="entry name" value="TRPL TRANSLOCATION DEFECT PROTEIN 14"/>
    <property type="match status" value="1"/>
</dbReference>
<accession>A0A7W7Y833</accession>
<protein>
    <submittedName>
        <fullName evidence="3">Putative ATPase</fullName>
    </submittedName>
</protein>
<evidence type="ECO:0000256" key="1">
    <source>
        <dbReference type="SAM" id="MobiDB-lite"/>
    </source>
</evidence>
<dbReference type="InterPro" id="IPR053227">
    <property type="entry name" value="TRPL-trafficking_regulator"/>
</dbReference>
<evidence type="ECO:0000259" key="2">
    <source>
        <dbReference type="Pfam" id="PF13521"/>
    </source>
</evidence>
<dbReference type="GO" id="GO:0005525">
    <property type="term" value="F:GTP binding"/>
    <property type="evidence" value="ECO:0007669"/>
    <property type="project" value="TreeGrafter"/>
</dbReference>